<dbReference type="Pfam" id="PF09458">
    <property type="entry name" value="H_lectin"/>
    <property type="match status" value="1"/>
</dbReference>
<protein>
    <recommendedName>
        <fullName evidence="1">H-type lectin domain-containing protein</fullName>
    </recommendedName>
</protein>
<feature type="domain" description="H-type lectin" evidence="1">
    <location>
        <begin position="40"/>
        <end position="103"/>
    </location>
</feature>
<name>A0ABQ5LPR5_9RHOB</name>
<reference evidence="2" key="1">
    <citation type="journal article" date="2023" name="Int. J. Syst. Evol. Microbiol.">
        <title>Sinisalibacter aestuarii sp. nov., isolated from estuarine sediment of the Arakawa River.</title>
        <authorList>
            <person name="Arafat S.T."/>
            <person name="Hirano S."/>
            <person name="Sato A."/>
            <person name="Takeuchi K."/>
            <person name="Yasuda T."/>
            <person name="Terahara T."/>
            <person name="Hamada M."/>
            <person name="Kobayashi T."/>
        </authorList>
    </citation>
    <scope>NUCLEOTIDE SEQUENCE</scope>
    <source>
        <strain evidence="2">B-399</strain>
    </source>
</reference>
<dbReference type="InterPro" id="IPR019019">
    <property type="entry name" value="H-type_lectin_domain"/>
</dbReference>
<evidence type="ECO:0000313" key="2">
    <source>
        <dbReference type="EMBL" id="GKY86985.1"/>
    </source>
</evidence>
<dbReference type="RefSeq" id="WP_281840923.1">
    <property type="nucleotide sequence ID" value="NZ_BROH01000001.1"/>
</dbReference>
<comment type="caution">
    <text evidence="2">The sequence shown here is derived from an EMBL/GenBank/DDBJ whole genome shotgun (WGS) entry which is preliminary data.</text>
</comment>
<dbReference type="InterPro" id="IPR052487">
    <property type="entry name" value="Galactose-binding_lectin"/>
</dbReference>
<evidence type="ECO:0000259" key="1">
    <source>
        <dbReference type="Pfam" id="PF09458"/>
    </source>
</evidence>
<gene>
    <name evidence="2" type="ORF">STA1M1_08540</name>
</gene>
<dbReference type="EMBL" id="BROH01000001">
    <property type="protein sequence ID" value="GKY86985.1"/>
    <property type="molecule type" value="Genomic_DNA"/>
</dbReference>
<organism evidence="2 3">
    <name type="scientific">Sinisalibacter aestuarii</name>
    <dbReference type="NCBI Taxonomy" id="2949426"/>
    <lineage>
        <taxon>Bacteria</taxon>
        <taxon>Pseudomonadati</taxon>
        <taxon>Pseudomonadota</taxon>
        <taxon>Alphaproteobacteria</taxon>
        <taxon>Rhodobacterales</taxon>
        <taxon>Roseobacteraceae</taxon>
        <taxon>Sinisalibacter</taxon>
    </lineage>
</organism>
<keyword evidence="3" id="KW-1185">Reference proteome</keyword>
<evidence type="ECO:0000313" key="3">
    <source>
        <dbReference type="Proteomes" id="UP001144205"/>
    </source>
</evidence>
<dbReference type="PANTHER" id="PTHR46938">
    <property type="entry name" value="DISCOIDIN-1 SUBUNIT A-RELATED-RELATED"/>
    <property type="match status" value="1"/>
</dbReference>
<dbReference type="InterPro" id="IPR037221">
    <property type="entry name" value="H-type_lectin_dom_sf"/>
</dbReference>
<dbReference type="Proteomes" id="UP001144205">
    <property type="component" value="Unassembled WGS sequence"/>
</dbReference>
<sequence length="117" mass="13477">MWKIRTHRMGIDQGSQVLFSDYKHNGRMWSGEGEREFRMAVDFSEPFLTAPAVKVSLSMWDVDHSTNQRMDISAENVGADGFDLVFRTWGDSRIARVRADWIALGEVPHEDDWELSS</sequence>
<dbReference type="Gene3D" id="2.60.40.2080">
    <property type="match status" value="1"/>
</dbReference>
<dbReference type="SUPFAM" id="SSF141086">
    <property type="entry name" value="Agglutinin HPA-like"/>
    <property type="match status" value="1"/>
</dbReference>
<accession>A0ABQ5LPR5</accession>
<proteinExistence type="predicted"/>